<dbReference type="Gene3D" id="3.20.20.300">
    <property type="entry name" value="Glycoside hydrolase, family 3, N-terminal domain"/>
    <property type="match status" value="1"/>
</dbReference>
<evidence type="ECO:0000313" key="7">
    <source>
        <dbReference type="Proteomes" id="UP000296469"/>
    </source>
</evidence>
<protein>
    <recommendedName>
        <fullName evidence="5">Glycoside hydrolase family 3 N-terminal domain-containing protein</fullName>
    </recommendedName>
</protein>
<dbReference type="GO" id="GO:0005975">
    <property type="term" value="P:carbohydrate metabolic process"/>
    <property type="evidence" value="ECO:0007669"/>
    <property type="project" value="InterPro"/>
</dbReference>
<sequence>MTTFPPTPAPPFGPDDATDGPDDATPRHARRSPWARRARGAGLAVLAVACLGAGSLASVALEEPSAEPVVRGAPGATSRSPRPTPTPTCTPAPLEQRAAATLVVGLPGVRSADEPLAQEVVGLGVGGVFLSEGNVGTAEEVAALSAGLRTAAGRPLLVSTDEESGRVALMREVVGAGPSPRRMAQRDTAAQVRERAAATGTALAGVGVDLDLAPVLDLDGGPSGGVIGDRSFSADPATAGTYGLAYAAGLADAGVTPTMKHFPGHGRSSVDSHSESSLVEAPLDELHATDLLPFQQAIDAGAPVVMLNHLQYAALDPDLPASLSPRAYALLRDMGFEGVTITDSVGMGAVNLRWDFPEAAVAAVGAGADAVLATDGRQAVRMRDALVEAVRSGALPEERVSEAAARVTALAGGDPVAMSCLDVELPTFEPPAG</sequence>
<keyword evidence="3" id="KW-0326">Glycosidase</keyword>
<dbReference type="SUPFAM" id="SSF51445">
    <property type="entry name" value="(Trans)glycosidases"/>
    <property type="match status" value="1"/>
</dbReference>
<evidence type="ECO:0000256" key="1">
    <source>
        <dbReference type="ARBA" id="ARBA00005336"/>
    </source>
</evidence>
<feature type="region of interest" description="Disordered" evidence="4">
    <location>
        <begin position="1"/>
        <end position="36"/>
    </location>
</feature>
<gene>
    <name evidence="6" type="ORF">E5225_03110</name>
</gene>
<keyword evidence="2" id="KW-0378">Hydrolase</keyword>
<name>A0A4P7SFL3_9CELL</name>
<dbReference type="Proteomes" id="UP000296469">
    <property type="component" value="Chromosome"/>
</dbReference>
<feature type="compositionally biased region" description="Basic residues" evidence="4">
    <location>
        <begin position="27"/>
        <end position="36"/>
    </location>
</feature>
<dbReference type="AlphaFoldDB" id="A0A4P7SFL3"/>
<dbReference type="InterPro" id="IPR050226">
    <property type="entry name" value="NagZ_Beta-hexosaminidase"/>
</dbReference>
<reference evidence="6 7" key="1">
    <citation type="submission" date="2019-04" db="EMBL/GenBank/DDBJ databases">
        <title>Isolation and identification of Cellulomonas shaoxiangyii sp. Nov. isolated from feces of the Tibetan antelopes (Pantholops hodgsonii) in the Qinghai-Tibet plateau of China.</title>
        <authorList>
            <person name="Tian Z."/>
        </authorList>
    </citation>
    <scope>NUCLEOTIDE SEQUENCE [LARGE SCALE GENOMIC DNA]</scope>
    <source>
        <strain evidence="6 7">Z28</strain>
    </source>
</reference>
<evidence type="ECO:0000256" key="2">
    <source>
        <dbReference type="ARBA" id="ARBA00022801"/>
    </source>
</evidence>
<organism evidence="6 7">
    <name type="scientific">Cellulomonas shaoxiangyii</name>
    <dbReference type="NCBI Taxonomy" id="2566013"/>
    <lineage>
        <taxon>Bacteria</taxon>
        <taxon>Bacillati</taxon>
        <taxon>Actinomycetota</taxon>
        <taxon>Actinomycetes</taxon>
        <taxon>Micrococcales</taxon>
        <taxon>Cellulomonadaceae</taxon>
        <taxon>Cellulomonas</taxon>
    </lineage>
</organism>
<evidence type="ECO:0000256" key="4">
    <source>
        <dbReference type="SAM" id="MobiDB-lite"/>
    </source>
</evidence>
<accession>A0A4P7SFL3</accession>
<evidence type="ECO:0000313" key="6">
    <source>
        <dbReference type="EMBL" id="QCB92690.1"/>
    </source>
</evidence>
<dbReference type="KEGG" id="celz:E5225_03110"/>
<dbReference type="RefSeq" id="WP_135974024.1">
    <property type="nucleotide sequence ID" value="NZ_CP039291.1"/>
</dbReference>
<dbReference type="PANTHER" id="PTHR30480">
    <property type="entry name" value="BETA-HEXOSAMINIDASE-RELATED"/>
    <property type="match status" value="1"/>
</dbReference>
<evidence type="ECO:0000259" key="5">
    <source>
        <dbReference type="Pfam" id="PF00933"/>
    </source>
</evidence>
<dbReference type="EMBL" id="CP039291">
    <property type="protein sequence ID" value="QCB92690.1"/>
    <property type="molecule type" value="Genomic_DNA"/>
</dbReference>
<comment type="similarity">
    <text evidence="1">Belongs to the glycosyl hydrolase 3 family.</text>
</comment>
<evidence type="ECO:0000256" key="3">
    <source>
        <dbReference type="ARBA" id="ARBA00023295"/>
    </source>
</evidence>
<dbReference type="InterPro" id="IPR001764">
    <property type="entry name" value="Glyco_hydro_3_N"/>
</dbReference>
<dbReference type="GO" id="GO:0009254">
    <property type="term" value="P:peptidoglycan turnover"/>
    <property type="evidence" value="ECO:0007669"/>
    <property type="project" value="TreeGrafter"/>
</dbReference>
<dbReference type="InterPro" id="IPR036962">
    <property type="entry name" value="Glyco_hydro_3_N_sf"/>
</dbReference>
<dbReference type="PANTHER" id="PTHR30480:SF16">
    <property type="entry name" value="GLYCOSIDE HYDROLASE FAMILY 3 DOMAIN PROTEIN"/>
    <property type="match status" value="1"/>
</dbReference>
<keyword evidence="7" id="KW-1185">Reference proteome</keyword>
<dbReference type="Pfam" id="PF00933">
    <property type="entry name" value="Glyco_hydro_3"/>
    <property type="match status" value="1"/>
</dbReference>
<proteinExistence type="inferred from homology"/>
<dbReference type="GO" id="GO:0004553">
    <property type="term" value="F:hydrolase activity, hydrolyzing O-glycosyl compounds"/>
    <property type="evidence" value="ECO:0007669"/>
    <property type="project" value="InterPro"/>
</dbReference>
<dbReference type="InterPro" id="IPR017853">
    <property type="entry name" value="GH"/>
</dbReference>
<feature type="compositionally biased region" description="Pro residues" evidence="4">
    <location>
        <begin position="1"/>
        <end position="13"/>
    </location>
</feature>
<feature type="region of interest" description="Disordered" evidence="4">
    <location>
        <begin position="62"/>
        <end position="93"/>
    </location>
</feature>
<dbReference type="OrthoDB" id="9805821at2"/>
<feature type="domain" description="Glycoside hydrolase family 3 N-terminal" evidence="5">
    <location>
        <begin position="116"/>
        <end position="409"/>
    </location>
</feature>